<evidence type="ECO:0000259" key="12">
    <source>
        <dbReference type="Pfam" id="PF02355"/>
    </source>
</evidence>
<evidence type="ECO:0000256" key="5">
    <source>
        <dbReference type="ARBA" id="ARBA00022927"/>
    </source>
</evidence>
<dbReference type="Pfam" id="PF07549">
    <property type="entry name" value="Sec_GG"/>
    <property type="match status" value="1"/>
</dbReference>
<evidence type="ECO:0000256" key="1">
    <source>
        <dbReference type="ARBA" id="ARBA00004651"/>
    </source>
</evidence>
<dbReference type="NCBIfam" id="TIGR00916">
    <property type="entry name" value="2A0604s01"/>
    <property type="match status" value="1"/>
</dbReference>
<comment type="caution">
    <text evidence="16">The sequence shown here is derived from an EMBL/GenBank/DDBJ whole genome shotgun (WGS) entry which is preliminary data.</text>
</comment>
<dbReference type="InterPro" id="IPR001036">
    <property type="entry name" value="Acrflvin-R"/>
</dbReference>
<dbReference type="Pfam" id="PF13721">
    <property type="entry name" value="SecD-TM1"/>
    <property type="match status" value="1"/>
</dbReference>
<feature type="domain" description="SecDF P1 head subdomain" evidence="15">
    <location>
        <begin position="308"/>
        <end position="433"/>
    </location>
</feature>
<dbReference type="GO" id="GO:0006605">
    <property type="term" value="P:protein targeting"/>
    <property type="evidence" value="ECO:0007669"/>
    <property type="project" value="UniProtKB-UniRule"/>
</dbReference>
<comment type="subunit">
    <text evidence="11">Forms a complex with SecF. Part of the essential Sec protein translocation apparatus which comprises SecA, SecYEG and auxiliary proteins SecDF-YajC and YidC.</text>
</comment>
<dbReference type="Gene3D" id="1.20.1640.10">
    <property type="entry name" value="Multidrug efflux transporter AcrB transmembrane domain"/>
    <property type="match status" value="1"/>
</dbReference>
<comment type="caution">
    <text evidence="11">Lacks conserved residue(s) required for the propagation of feature annotation.</text>
</comment>
<dbReference type="EMBL" id="LAHO01000002">
    <property type="protein sequence ID" value="KKO46804.1"/>
    <property type="molecule type" value="Genomic_DNA"/>
</dbReference>
<dbReference type="GO" id="GO:0015450">
    <property type="term" value="F:protein-transporting ATPase activity"/>
    <property type="evidence" value="ECO:0007669"/>
    <property type="project" value="InterPro"/>
</dbReference>
<keyword evidence="3 11" id="KW-1003">Cell membrane</keyword>
<evidence type="ECO:0000259" key="15">
    <source>
        <dbReference type="Pfam" id="PF22599"/>
    </source>
</evidence>
<dbReference type="PANTHER" id="PTHR30081">
    <property type="entry name" value="PROTEIN-EXPORT MEMBRANE PROTEIN SEC"/>
    <property type="match status" value="1"/>
</dbReference>
<dbReference type="Gene3D" id="3.30.1360.200">
    <property type="match status" value="1"/>
</dbReference>
<dbReference type="HAMAP" id="MF_01463_B">
    <property type="entry name" value="SecD_B"/>
    <property type="match status" value="1"/>
</dbReference>
<evidence type="ECO:0000313" key="16">
    <source>
        <dbReference type="EMBL" id="KKO46804.1"/>
    </source>
</evidence>
<keyword evidence="4 11" id="KW-0812">Transmembrane</keyword>
<feature type="transmembrane region" description="Helical" evidence="11">
    <location>
        <begin position="454"/>
        <end position="474"/>
    </location>
</feature>
<dbReference type="FunFam" id="3.30.70.3400:FF:000003">
    <property type="entry name" value="Preprotein translocase subunit SecD"/>
    <property type="match status" value="1"/>
</dbReference>
<dbReference type="FunFam" id="1.20.1640.10:FF:000004">
    <property type="entry name" value="Protein translocase subunit SecD"/>
    <property type="match status" value="1"/>
</dbReference>
<dbReference type="RefSeq" id="WP_046556051.1">
    <property type="nucleotide sequence ID" value="NZ_LAHO01000002.1"/>
</dbReference>
<dbReference type="Gene3D" id="3.30.70.3400">
    <property type="match status" value="2"/>
</dbReference>
<dbReference type="InterPro" id="IPR048631">
    <property type="entry name" value="SecD_1st"/>
</dbReference>
<dbReference type="InterPro" id="IPR022646">
    <property type="entry name" value="SecD/SecF_CS"/>
</dbReference>
<comment type="function">
    <text evidence="11">Part of the Sec protein translocase complex. Interacts with the SecYEG preprotein conducting channel. SecDF uses the proton motive force (PMF) to complete protein translocation after the ATP-dependent function of SecA.</text>
</comment>
<name>A0A0M2V8Q8_9GAMM</name>
<keyword evidence="5 11" id="KW-0653">Protein transport</keyword>
<organism evidence="16 17">
    <name type="scientific">Arsukibacterium ikkense</name>
    <dbReference type="NCBI Taxonomy" id="336831"/>
    <lineage>
        <taxon>Bacteria</taxon>
        <taxon>Pseudomonadati</taxon>
        <taxon>Pseudomonadota</taxon>
        <taxon>Gammaproteobacteria</taxon>
        <taxon>Chromatiales</taxon>
        <taxon>Chromatiaceae</taxon>
        <taxon>Arsukibacterium</taxon>
    </lineage>
</organism>
<evidence type="ECO:0000256" key="7">
    <source>
        <dbReference type="ARBA" id="ARBA00023010"/>
    </source>
</evidence>
<accession>A0A0M2V8Q8</accession>
<feature type="transmembrane region" description="Helical" evidence="11">
    <location>
        <begin position="579"/>
        <end position="603"/>
    </location>
</feature>
<feature type="transmembrane region" description="Helical" evidence="11">
    <location>
        <begin position="508"/>
        <end position="530"/>
    </location>
</feature>
<evidence type="ECO:0000256" key="4">
    <source>
        <dbReference type="ARBA" id="ARBA00022692"/>
    </source>
</evidence>
<dbReference type="GO" id="GO:0065002">
    <property type="term" value="P:intracellular protein transmembrane transport"/>
    <property type="evidence" value="ECO:0007669"/>
    <property type="project" value="UniProtKB-UniRule"/>
</dbReference>
<dbReference type="InterPro" id="IPR005791">
    <property type="entry name" value="SecD"/>
</dbReference>
<dbReference type="SUPFAM" id="SSF82866">
    <property type="entry name" value="Multidrug efflux transporter AcrB transmembrane domain"/>
    <property type="match status" value="1"/>
</dbReference>
<comment type="similarity">
    <text evidence="9 11">Belongs to the SecD/SecF family. SecD subfamily.</text>
</comment>
<evidence type="ECO:0000256" key="11">
    <source>
        <dbReference type="HAMAP-Rule" id="MF_01463"/>
    </source>
</evidence>
<dbReference type="InterPro" id="IPR027398">
    <property type="entry name" value="SecD-TM"/>
</dbReference>
<dbReference type="PRINTS" id="PR00702">
    <property type="entry name" value="ACRIFLAVINRP"/>
</dbReference>
<comment type="subcellular location">
    <subcellularLocation>
        <location evidence="1 11">Cell membrane</location>
        <topology evidence="1 11">Multi-pass membrane protein</topology>
    </subcellularLocation>
</comment>
<dbReference type="NCBIfam" id="TIGR01129">
    <property type="entry name" value="secD"/>
    <property type="match status" value="1"/>
</dbReference>
<dbReference type="PANTHER" id="PTHR30081:SF1">
    <property type="entry name" value="PROTEIN TRANSLOCASE SUBUNIT SECD"/>
    <property type="match status" value="1"/>
</dbReference>
<keyword evidence="2 11" id="KW-0813">Transport</keyword>
<feature type="transmembrane region" description="Helical" evidence="11">
    <location>
        <begin position="551"/>
        <end position="573"/>
    </location>
</feature>
<evidence type="ECO:0000259" key="13">
    <source>
        <dbReference type="Pfam" id="PF13721"/>
    </source>
</evidence>
<dbReference type="AlphaFoldDB" id="A0A0M2V8Q8"/>
<dbReference type="FunFam" id="3.30.1360.200:FF:000001">
    <property type="entry name" value="Protein translocase subunit SecD"/>
    <property type="match status" value="1"/>
</dbReference>
<evidence type="ECO:0000256" key="10">
    <source>
        <dbReference type="ARBA" id="ARBA00068220"/>
    </source>
</evidence>
<evidence type="ECO:0000256" key="6">
    <source>
        <dbReference type="ARBA" id="ARBA00022989"/>
    </source>
</evidence>
<evidence type="ECO:0000313" key="17">
    <source>
        <dbReference type="Proteomes" id="UP000034228"/>
    </source>
</evidence>
<keyword evidence="8 11" id="KW-0472">Membrane</keyword>
<evidence type="ECO:0000256" key="3">
    <source>
        <dbReference type="ARBA" id="ARBA00022475"/>
    </source>
</evidence>
<sequence length="617" mass="66756">MLNKNPLWRYLLVSAMLLLTLLYALPNLYPEDPALQISASRGSAITEQRQQQFEQELEHAGLSAKSVQLADGKIIARFHSAEQQLQARDLAKTLLGKNYTTALSLVPATPDWLSAIGATPMKLGLDLRGGVHFLLAVDMQAALDKNLNDLASQVRSDLRQAQIRYLGVQTELSNNQLLLSFRQAEEMQAAAMLLAKQDRQLVITADNDALHLRLALSEQRQREIREYALEQNITIIRNRVNQIGVAEPVVQRQGADRIVVQLPGVQDTAQAKDILSATATLEFRLVDTDSDIAAAVAGRLPVHADLYASTDGRPLLLDKRVLLTGDHIIDASAGYDQYGQAKVNIKLDSAGGSLMADASKNAVGRRLASVFIEYKPGTELGSDGTPLLVKQQEVINDATIQMRLGREFDITGLSSPAEARHLASLLRAGALLAPVQIIEERTIGPSLGQENIKLGMLAIQWGLVAVLLFMVLYYKAFGLIANIALGANLILMIGFLSMIPGATLTLPGMAGIVLTVGMAVDANVLIFERIREELAEGRSVQQAIHVGYDRAFATIADSNITTLLVALILFGVGTGPVKGFAITLAIGILTSIFTAVVGTRLLVNVIWGGRRLQSLPL</sequence>
<keyword evidence="7 11" id="KW-0811">Translocation</keyword>
<dbReference type="OrthoDB" id="9805019at2"/>
<dbReference type="Pfam" id="PF02355">
    <property type="entry name" value="SecD_SecF_C"/>
    <property type="match status" value="1"/>
</dbReference>
<proteinExistence type="inferred from homology"/>
<feature type="domain" description="Protein export membrane protein SecD/SecF C-terminal" evidence="12">
    <location>
        <begin position="435"/>
        <end position="596"/>
    </location>
</feature>
<evidence type="ECO:0000256" key="8">
    <source>
        <dbReference type="ARBA" id="ARBA00023136"/>
    </source>
</evidence>
<dbReference type="InterPro" id="IPR055344">
    <property type="entry name" value="SecD_SecF_C_bact"/>
</dbReference>
<dbReference type="STRING" id="336831.WG68_02325"/>
<dbReference type="Pfam" id="PF21760">
    <property type="entry name" value="SecD_1st"/>
    <property type="match status" value="1"/>
</dbReference>
<feature type="domain" description="SecD export protein N-terminal TM" evidence="13">
    <location>
        <begin position="2"/>
        <end position="103"/>
    </location>
</feature>
<dbReference type="InterPro" id="IPR022813">
    <property type="entry name" value="SecD/SecF_arch_bac"/>
</dbReference>
<dbReference type="GO" id="GO:0005886">
    <property type="term" value="C:plasma membrane"/>
    <property type="evidence" value="ECO:0007669"/>
    <property type="project" value="UniProtKB-SubCell"/>
</dbReference>
<evidence type="ECO:0000256" key="2">
    <source>
        <dbReference type="ARBA" id="ARBA00022448"/>
    </source>
</evidence>
<feature type="transmembrane region" description="Helical" evidence="11">
    <location>
        <begin position="479"/>
        <end position="502"/>
    </location>
</feature>
<gene>
    <name evidence="11 16" type="primary">secD</name>
    <name evidence="16" type="ORF">WG68_02325</name>
</gene>
<keyword evidence="6 11" id="KW-1133">Transmembrane helix</keyword>
<evidence type="ECO:0000259" key="14">
    <source>
        <dbReference type="Pfam" id="PF21760"/>
    </source>
</evidence>
<dbReference type="Proteomes" id="UP000034228">
    <property type="component" value="Unassembled WGS sequence"/>
</dbReference>
<protein>
    <recommendedName>
        <fullName evidence="10 11">Protein translocase subunit SecD</fullName>
    </recommendedName>
</protein>
<dbReference type="InterPro" id="IPR048634">
    <property type="entry name" value="SecD_SecF_C"/>
</dbReference>
<feature type="domain" description="Protein translocase subunit SecDF P1" evidence="14">
    <location>
        <begin position="229"/>
        <end position="287"/>
    </location>
</feature>
<dbReference type="Pfam" id="PF22599">
    <property type="entry name" value="SecDF_P1_head"/>
    <property type="match status" value="1"/>
</dbReference>
<keyword evidence="17" id="KW-1185">Reference proteome</keyword>
<evidence type="ECO:0000256" key="9">
    <source>
        <dbReference type="ARBA" id="ARBA00060774"/>
    </source>
</evidence>
<dbReference type="PATRIC" id="fig|336831.14.peg.3624"/>
<reference evidence="16 17" key="1">
    <citation type="submission" date="2015-03" db="EMBL/GenBank/DDBJ databases">
        <title>Draft genome sequences of two protease-producing strains of Arsukibacterium isolated from two cold and alkaline environments.</title>
        <authorList>
            <person name="Lylloff J.E."/>
            <person name="Skov L.B."/>
            <person name="Jepsen M."/>
            <person name="Hallin P.F."/>
            <person name="Sorensen S.J."/>
            <person name="Stougaard P."/>
            <person name="Glaring M.A."/>
        </authorList>
    </citation>
    <scope>NUCLEOTIDE SEQUENCE [LARGE SCALE GENOMIC DNA]</scope>
    <source>
        <strain evidence="16 17">GCM72</strain>
    </source>
</reference>
<dbReference type="GO" id="GO:0043952">
    <property type="term" value="P:protein transport by the Sec complex"/>
    <property type="evidence" value="ECO:0007669"/>
    <property type="project" value="UniProtKB-UniRule"/>
</dbReference>
<dbReference type="InterPro" id="IPR054384">
    <property type="entry name" value="SecDF_P1_head"/>
</dbReference>